<keyword evidence="2" id="KW-1185">Reference proteome</keyword>
<accession>A0A8X8WXS0</accession>
<reference evidence="1" key="2">
    <citation type="submission" date="2020-08" db="EMBL/GenBank/DDBJ databases">
        <title>Plant Genome Project.</title>
        <authorList>
            <person name="Zhang R.-G."/>
        </authorList>
    </citation>
    <scope>NUCLEOTIDE SEQUENCE</scope>
    <source>
        <strain evidence="1">Huo1</strain>
        <tissue evidence="1">Leaf</tissue>
    </source>
</reference>
<proteinExistence type="predicted"/>
<gene>
    <name evidence="1" type="ORF">SASPL_138794</name>
</gene>
<evidence type="ECO:0000313" key="1">
    <source>
        <dbReference type="EMBL" id="KAG6401926.1"/>
    </source>
</evidence>
<dbReference type="AlphaFoldDB" id="A0A8X8WXS0"/>
<dbReference type="EMBL" id="PNBA02000014">
    <property type="protein sequence ID" value="KAG6401926.1"/>
    <property type="molecule type" value="Genomic_DNA"/>
</dbReference>
<sequence>MESFRLEESALVRRRASSLVASDVARATSYERLSQSMRLVDEGEVEAGNHRCKRNRSGWRSLLKLFSHKKKQETVETKQPNKRKVCWVADPHRRWPVQGW</sequence>
<organism evidence="1">
    <name type="scientific">Salvia splendens</name>
    <name type="common">Scarlet sage</name>
    <dbReference type="NCBI Taxonomy" id="180675"/>
    <lineage>
        <taxon>Eukaryota</taxon>
        <taxon>Viridiplantae</taxon>
        <taxon>Streptophyta</taxon>
        <taxon>Embryophyta</taxon>
        <taxon>Tracheophyta</taxon>
        <taxon>Spermatophyta</taxon>
        <taxon>Magnoliopsida</taxon>
        <taxon>eudicotyledons</taxon>
        <taxon>Gunneridae</taxon>
        <taxon>Pentapetalae</taxon>
        <taxon>asterids</taxon>
        <taxon>lamiids</taxon>
        <taxon>Lamiales</taxon>
        <taxon>Lamiaceae</taxon>
        <taxon>Nepetoideae</taxon>
        <taxon>Mentheae</taxon>
        <taxon>Salviinae</taxon>
        <taxon>Salvia</taxon>
        <taxon>Salvia subgen. Calosphace</taxon>
        <taxon>core Calosphace</taxon>
    </lineage>
</organism>
<reference evidence="1" key="1">
    <citation type="submission" date="2018-01" db="EMBL/GenBank/DDBJ databases">
        <authorList>
            <person name="Mao J.F."/>
        </authorList>
    </citation>
    <scope>NUCLEOTIDE SEQUENCE</scope>
    <source>
        <strain evidence="1">Huo1</strain>
        <tissue evidence="1">Leaf</tissue>
    </source>
</reference>
<evidence type="ECO:0000313" key="2">
    <source>
        <dbReference type="Proteomes" id="UP000298416"/>
    </source>
</evidence>
<protein>
    <submittedName>
        <fullName evidence="1">Uncharacterized protein</fullName>
    </submittedName>
</protein>
<name>A0A8X8WXS0_SALSN</name>
<dbReference type="Proteomes" id="UP000298416">
    <property type="component" value="Unassembled WGS sequence"/>
</dbReference>
<comment type="caution">
    <text evidence="1">The sequence shown here is derived from an EMBL/GenBank/DDBJ whole genome shotgun (WGS) entry which is preliminary data.</text>
</comment>